<evidence type="ECO:0000313" key="5">
    <source>
        <dbReference type="Proteomes" id="UP000642571"/>
    </source>
</evidence>
<dbReference type="Proteomes" id="UP000642571">
    <property type="component" value="Unassembled WGS sequence"/>
</dbReference>
<comment type="caution">
    <text evidence="4">The sequence shown here is derived from an EMBL/GenBank/DDBJ whole genome shotgun (WGS) entry which is preliminary data.</text>
</comment>
<feature type="compositionally biased region" description="Basic and acidic residues" evidence="1">
    <location>
        <begin position="153"/>
        <end position="178"/>
    </location>
</feature>
<organism evidence="4 5">
    <name type="scientific">Pontibacillus salipaludis</name>
    <dbReference type="NCBI Taxonomy" id="1697394"/>
    <lineage>
        <taxon>Bacteria</taxon>
        <taxon>Bacillati</taxon>
        <taxon>Bacillota</taxon>
        <taxon>Bacilli</taxon>
        <taxon>Bacillales</taxon>
        <taxon>Bacillaceae</taxon>
        <taxon>Pontibacillus</taxon>
    </lineage>
</organism>
<dbReference type="InterPro" id="IPR032693">
    <property type="entry name" value="YtkA-like_dom"/>
</dbReference>
<proteinExistence type="predicted"/>
<dbReference type="Pfam" id="PF13115">
    <property type="entry name" value="YtkA"/>
    <property type="match status" value="2"/>
</dbReference>
<feature type="domain" description="YtkA-like" evidence="3">
    <location>
        <begin position="41"/>
        <end position="122"/>
    </location>
</feature>
<sequence length="275" mass="31159">MRRRHFGLIFLTFSILLLAACGGQSNGDNDSQSSSDDEEIKMLNVDLTTDPTSENIEPGEPFTIQAAVTFGEEEVNDAEEVRFEFWKKGEEHEEVDADFTENGNYILEKTVEEPGVYYVISHVTARGMHNMPQKEIVVGDVNPDEIEENAEGEDSHSESEEGHEHDESEESTGHEHGHGTNVMAHIMLPQTVKAGEEVTIKGHLQQDEAPFKDAEVQFEIWKKDSEKHNYVDATEPKDGEYHASYTFDETATYHVKLHYQKGDLHDHKEKTINVQ</sequence>
<gene>
    <name evidence="4" type="ORF">GCM10011389_17730</name>
</gene>
<dbReference type="RefSeq" id="WP_188652891.1">
    <property type="nucleotide sequence ID" value="NZ_BMIN01000006.1"/>
</dbReference>
<protein>
    <recommendedName>
        <fullName evidence="3">YtkA-like domain-containing protein</fullName>
    </recommendedName>
</protein>
<evidence type="ECO:0000313" key="4">
    <source>
        <dbReference type="EMBL" id="GGD10598.1"/>
    </source>
</evidence>
<accession>A0ABQ1Q1N5</accession>
<reference evidence="5" key="1">
    <citation type="journal article" date="2019" name="Int. J. Syst. Evol. Microbiol.">
        <title>The Global Catalogue of Microorganisms (GCM) 10K type strain sequencing project: providing services to taxonomists for standard genome sequencing and annotation.</title>
        <authorList>
            <consortium name="The Broad Institute Genomics Platform"/>
            <consortium name="The Broad Institute Genome Sequencing Center for Infectious Disease"/>
            <person name="Wu L."/>
            <person name="Ma J."/>
        </authorList>
    </citation>
    <scope>NUCLEOTIDE SEQUENCE [LARGE SCALE GENOMIC DNA]</scope>
    <source>
        <strain evidence="5">CGMCC 1.15353</strain>
    </source>
</reference>
<feature type="chain" id="PRO_5046733567" description="YtkA-like domain-containing protein" evidence="2">
    <location>
        <begin position="20"/>
        <end position="275"/>
    </location>
</feature>
<keyword evidence="5" id="KW-1185">Reference proteome</keyword>
<evidence type="ECO:0000256" key="1">
    <source>
        <dbReference type="SAM" id="MobiDB-lite"/>
    </source>
</evidence>
<name>A0ABQ1Q1N5_9BACI</name>
<feature type="domain" description="YtkA-like" evidence="3">
    <location>
        <begin position="180"/>
        <end position="258"/>
    </location>
</feature>
<evidence type="ECO:0000259" key="3">
    <source>
        <dbReference type="Pfam" id="PF13115"/>
    </source>
</evidence>
<keyword evidence="2" id="KW-0732">Signal</keyword>
<dbReference type="EMBL" id="BMIN01000006">
    <property type="protein sequence ID" value="GGD10598.1"/>
    <property type="molecule type" value="Genomic_DNA"/>
</dbReference>
<feature type="region of interest" description="Disordered" evidence="1">
    <location>
        <begin position="147"/>
        <end position="179"/>
    </location>
</feature>
<feature type="signal peptide" evidence="2">
    <location>
        <begin position="1"/>
        <end position="19"/>
    </location>
</feature>
<dbReference type="PROSITE" id="PS51257">
    <property type="entry name" value="PROKAR_LIPOPROTEIN"/>
    <property type="match status" value="1"/>
</dbReference>
<evidence type="ECO:0000256" key="2">
    <source>
        <dbReference type="SAM" id="SignalP"/>
    </source>
</evidence>